<evidence type="ECO:0000313" key="2">
    <source>
        <dbReference type="Proteomes" id="UP000284375"/>
    </source>
</evidence>
<dbReference type="OrthoDB" id="269227at2759"/>
<name>A0A423VDB3_CYTCH</name>
<dbReference type="AlphaFoldDB" id="A0A423VDB3"/>
<dbReference type="InterPro" id="IPR036188">
    <property type="entry name" value="FAD/NAD-bd_sf"/>
</dbReference>
<comment type="caution">
    <text evidence="1">The sequence shown here is derived from an EMBL/GenBank/DDBJ whole genome shotgun (WGS) entry which is preliminary data.</text>
</comment>
<dbReference type="Proteomes" id="UP000284375">
    <property type="component" value="Unassembled WGS sequence"/>
</dbReference>
<accession>A0A423VDB3</accession>
<evidence type="ECO:0000313" key="1">
    <source>
        <dbReference type="EMBL" id="ROV88813.1"/>
    </source>
</evidence>
<organism evidence="1 2">
    <name type="scientific">Cytospora chrysosperma</name>
    <name type="common">Cytospora canker fungus</name>
    <name type="synonym">Sphaeria chrysosperma</name>
    <dbReference type="NCBI Taxonomy" id="252740"/>
    <lineage>
        <taxon>Eukaryota</taxon>
        <taxon>Fungi</taxon>
        <taxon>Dikarya</taxon>
        <taxon>Ascomycota</taxon>
        <taxon>Pezizomycotina</taxon>
        <taxon>Sordariomycetes</taxon>
        <taxon>Sordariomycetidae</taxon>
        <taxon>Diaporthales</taxon>
        <taxon>Cytosporaceae</taxon>
        <taxon>Cytospora</taxon>
    </lineage>
</organism>
<dbReference type="Gene3D" id="3.30.560.10">
    <property type="entry name" value="Glucose Oxidase, domain 3"/>
    <property type="match status" value="1"/>
</dbReference>
<keyword evidence="2" id="KW-1185">Reference proteome</keyword>
<dbReference type="STRING" id="252740.A0A423VDB3"/>
<dbReference type="EMBL" id="LJZO01000063">
    <property type="protein sequence ID" value="ROV88813.1"/>
    <property type="molecule type" value="Genomic_DNA"/>
</dbReference>
<proteinExistence type="predicted"/>
<reference evidence="1 2" key="1">
    <citation type="submission" date="2015-09" db="EMBL/GenBank/DDBJ databases">
        <title>Host preference determinants of Valsa canker pathogens revealed by comparative genomics.</title>
        <authorList>
            <person name="Yin Z."/>
            <person name="Huang L."/>
        </authorList>
    </citation>
    <scope>NUCLEOTIDE SEQUENCE [LARGE SCALE GENOMIC DNA]</scope>
    <source>
        <strain evidence="1 2">YSFL</strain>
    </source>
</reference>
<protein>
    <submittedName>
        <fullName evidence="1">Uncharacterized protein</fullName>
    </submittedName>
</protein>
<sequence>MPTKSKGERPCGDQVGRTVVLDDALAPSASPLRHCEHNQGRGKPGGEDIAKGAKWLIWANGAQEGSDQVDLMHYCQQADTDAIVILTSQSECQETKIQPAVASFLTGFVTNQVGPDYAYLGSLVVSMANRVYSINSCKALGGGGILLNFDGLLRADAAEHDEWAELVDDKRWSYKVLKAWYRRPRLGIKTCP</sequence>
<dbReference type="Gene3D" id="3.50.50.60">
    <property type="entry name" value="FAD/NAD(P)-binding domain"/>
    <property type="match status" value="1"/>
</dbReference>
<gene>
    <name evidence="1" type="ORF">VSDG_09008</name>
</gene>